<reference evidence="1 2" key="1">
    <citation type="journal article" date="2022" name="Hortic Res">
        <title>A haplotype resolved chromosomal level avocado genome allows analysis of novel avocado genes.</title>
        <authorList>
            <person name="Nath O."/>
            <person name="Fletcher S.J."/>
            <person name="Hayward A."/>
            <person name="Shaw L.M."/>
            <person name="Masouleh A.K."/>
            <person name="Furtado A."/>
            <person name="Henry R.J."/>
            <person name="Mitter N."/>
        </authorList>
    </citation>
    <scope>NUCLEOTIDE SEQUENCE [LARGE SCALE GENOMIC DNA]</scope>
    <source>
        <strain evidence="2">cv. Hass</strain>
    </source>
</reference>
<dbReference type="EMBL" id="CM056813">
    <property type="protein sequence ID" value="KAJ8639990.1"/>
    <property type="molecule type" value="Genomic_DNA"/>
</dbReference>
<accession>A0ACC2M2Z4</accession>
<name>A0ACC2M2Z4_PERAE</name>
<proteinExistence type="predicted"/>
<comment type="caution">
    <text evidence="1">The sequence shown here is derived from an EMBL/GenBank/DDBJ whole genome shotgun (WGS) entry which is preliminary data.</text>
</comment>
<protein>
    <submittedName>
        <fullName evidence="1">Uncharacterized protein</fullName>
    </submittedName>
</protein>
<organism evidence="1 2">
    <name type="scientific">Persea americana</name>
    <name type="common">Avocado</name>
    <dbReference type="NCBI Taxonomy" id="3435"/>
    <lineage>
        <taxon>Eukaryota</taxon>
        <taxon>Viridiplantae</taxon>
        <taxon>Streptophyta</taxon>
        <taxon>Embryophyta</taxon>
        <taxon>Tracheophyta</taxon>
        <taxon>Spermatophyta</taxon>
        <taxon>Magnoliopsida</taxon>
        <taxon>Magnoliidae</taxon>
        <taxon>Laurales</taxon>
        <taxon>Lauraceae</taxon>
        <taxon>Persea</taxon>
    </lineage>
</organism>
<evidence type="ECO:0000313" key="1">
    <source>
        <dbReference type="EMBL" id="KAJ8639990.1"/>
    </source>
</evidence>
<gene>
    <name evidence="1" type="ORF">MRB53_016684</name>
</gene>
<sequence length="99" mass="11075">MANESQPGNSSDMVENRPPTGKGKRASLRDMLSSMDARLARCELAVDEMRDRFEDIEGRIKEPDSTREENKGEMQGALNEAMDVLTQRNDALEAQVMAM</sequence>
<dbReference type="Proteomes" id="UP001234297">
    <property type="component" value="Chromosome 5"/>
</dbReference>
<evidence type="ECO:0000313" key="2">
    <source>
        <dbReference type="Proteomes" id="UP001234297"/>
    </source>
</evidence>
<keyword evidence="2" id="KW-1185">Reference proteome</keyword>